<organism evidence="1">
    <name type="scientific">hydrothermal vent metagenome</name>
    <dbReference type="NCBI Taxonomy" id="652676"/>
    <lineage>
        <taxon>unclassified sequences</taxon>
        <taxon>metagenomes</taxon>
        <taxon>ecological metagenomes</taxon>
    </lineage>
</organism>
<evidence type="ECO:0008006" key="2">
    <source>
        <dbReference type="Google" id="ProtNLM"/>
    </source>
</evidence>
<dbReference type="EMBL" id="UOEU01001073">
    <property type="protein sequence ID" value="VAW43381.1"/>
    <property type="molecule type" value="Genomic_DNA"/>
</dbReference>
<dbReference type="AlphaFoldDB" id="A0A3B0VKD9"/>
<accession>A0A3B0VKD9</accession>
<reference evidence="1" key="1">
    <citation type="submission" date="2018-06" db="EMBL/GenBank/DDBJ databases">
        <authorList>
            <person name="Zhirakovskaya E."/>
        </authorList>
    </citation>
    <scope>NUCLEOTIDE SEQUENCE</scope>
</reference>
<proteinExistence type="predicted"/>
<gene>
    <name evidence="1" type="ORF">MNBD_CHLOROFLEXI01-3253</name>
</gene>
<name>A0A3B0VKD9_9ZZZZ</name>
<evidence type="ECO:0000313" key="1">
    <source>
        <dbReference type="EMBL" id="VAW43381.1"/>
    </source>
</evidence>
<sequence>MTTAVRFPYLSPDPQSTSTILLPLLPIQLGFHDQTVETVGLLDSGATVNVLPFTTGLQLGLVWEEPHPEMQLTGNLANLPAKGVIISAQAVSFPAVDLAFAWSQSDEIPLLLGQINFFMTFDICFFRSRNVFELLPKQN</sequence>
<protein>
    <recommendedName>
        <fullName evidence="2">Peptidase A2 domain-containing protein</fullName>
    </recommendedName>
</protein>